<dbReference type="PROSITE" id="PS51892">
    <property type="entry name" value="SUBTILASE"/>
    <property type="match status" value="1"/>
</dbReference>
<dbReference type="InterPro" id="IPR036852">
    <property type="entry name" value="Peptidase_S8/S53_dom_sf"/>
</dbReference>
<dbReference type="InterPro" id="IPR010259">
    <property type="entry name" value="S8pro/Inhibitor_I9"/>
</dbReference>
<evidence type="ECO:0000256" key="6">
    <source>
        <dbReference type="RuleBase" id="RU003355"/>
    </source>
</evidence>
<dbReference type="CDD" id="cd04077">
    <property type="entry name" value="Peptidases_S8_PCSK9_ProteinaseK_like"/>
    <property type="match status" value="1"/>
</dbReference>
<evidence type="ECO:0000256" key="2">
    <source>
        <dbReference type="ARBA" id="ARBA00022670"/>
    </source>
</evidence>
<dbReference type="GO" id="GO:0005615">
    <property type="term" value="C:extracellular space"/>
    <property type="evidence" value="ECO:0007669"/>
    <property type="project" value="TreeGrafter"/>
</dbReference>
<organism evidence="10 11">
    <name type="scientific">Pilimelia terevasa</name>
    <dbReference type="NCBI Taxonomy" id="53372"/>
    <lineage>
        <taxon>Bacteria</taxon>
        <taxon>Bacillati</taxon>
        <taxon>Actinomycetota</taxon>
        <taxon>Actinomycetes</taxon>
        <taxon>Micromonosporales</taxon>
        <taxon>Micromonosporaceae</taxon>
        <taxon>Pilimelia</taxon>
    </lineage>
</organism>
<name>A0A8J3BMM1_9ACTN</name>
<dbReference type="Pfam" id="PF05922">
    <property type="entry name" value="Inhibitor_I9"/>
    <property type="match status" value="1"/>
</dbReference>
<dbReference type="FunFam" id="3.40.50.200:FF:000014">
    <property type="entry name" value="Proteinase K"/>
    <property type="match status" value="1"/>
</dbReference>
<feature type="domain" description="Inhibitor I9" evidence="9">
    <location>
        <begin position="55"/>
        <end position="124"/>
    </location>
</feature>
<keyword evidence="11" id="KW-1185">Reference proteome</keyword>
<dbReference type="AlphaFoldDB" id="A0A8J3BMM1"/>
<dbReference type="PROSITE" id="PS00136">
    <property type="entry name" value="SUBTILASE_ASP"/>
    <property type="match status" value="1"/>
</dbReference>
<keyword evidence="4 5" id="KW-0720">Serine protease</keyword>
<evidence type="ECO:0000313" key="10">
    <source>
        <dbReference type="EMBL" id="GGK25429.1"/>
    </source>
</evidence>
<dbReference type="RefSeq" id="WP_189113728.1">
    <property type="nucleotide sequence ID" value="NZ_BMQC01000005.1"/>
</dbReference>
<dbReference type="PRINTS" id="PR00723">
    <property type="entry name" value="SUBTILISIN"/>
</dbReference>
<dbReference type="InterPro" id="IPR037045">
    <property type="entry name" value="S8pro/Inhibitor_I9_sf"/>
</dbReference>
<keyword evidence="3 5" id="KW-0378">Hydrolase</keyword>
<gene>
    <name evidence="10" type="primary">aprA</name>
    <name evidence="10" type="ORF">GCM10010124_17470</name>
</gene>
<evidence type="ECO:0000256" key="4">
    <source>
        <dbReference type="ARBA" id="ARBA00022825"/>
    </source>
</evidence>
<dbReference type="EMBL" id="BMQC01000005">
    <property type="protein sequence ID" value="GGK25429.1"/>
    <property type="molecule type" value="Genomic_DNA"/>
</dbReference>
<dbReference type="InterPro" id="IPR050131">
    <property type="entry name" value="Peptidase_S8_subtilisin-like"/>
</dbReference>
<keyword evidence="2 5" id="KW-0645">Protease</keyword>
<evidence type="ECO:0000256" key="1">
    <source>
        <dbReference type="ARBA" id="ARBA00011073"/>
    </source>
</evidence>
<dbReference type="GO" id="GO:0006508">
    <property type="term" value="P:proteolysis"/>
    <property type="evidence" value="ECO:0007669"/>
    <property type="project" value="UniProtKB-KW"/>
</dbReference>
<feature type="active site" description="Charge relay system" evidence="5">
    <location>
        <position position="199"/>
    </location>
</feature>
<dbReference type="InterPro" id="IPR023828">
    <property type="entry name" value="Peptidase_S8_Ser-AS"/>
</dbReference>
<feature type="active site" description="Charge relay system" evidence="5">
    <location>
        <position position="351"/>
    </location>
</feature>
<dbReference type="PANTHER" id="PTHR43806:SF11">
    <property type="entry name" value="CEREVISIN-RELATED"/>
    <property type="match status" value="1"/>
</dbReference>
<proteinExistence type="inferred from homology"/>
<evidence type="ECO:0000256" key="5">
    <source>
        <dbReference type="PROSITE-ProRule" id="PRU01240"/>
    </source>
</evidence>
<protein>
    <submittedName>
        <fullName evidence="10">Serine protease</fullName>
    </submittedName>
</protein>
<dbReference type="Gene3D" id="3.40.50.200">
    <property type="entry name" value="Peptidase S8/S53 domain"/>
    <property type="match status" value="1"/>
</dbReference>
<feature type="active site" description="Charge relay system" evidence="5">
    <location>
        <position position="166"/>
    </location>
</feature>
<evidence type="ECO:0000259" key="9">
    <source>
        <dbReference type="Pfam" id="PF05922"/>
    </source>
</evidence>
<dbReference type="InterPro" id="IPR023827">
    <property type="entry name" value="Peptidase_S8_Asp-AS"/>
</dbReference>
<dbReference type="PANTHER" id="PTHR43806">
    <property type="entry name" value="PEPTIDASE S8"/>
    <property type="match status" value="1"/>
</dbReference>
<dbReference type="Proteomes" id="UP000662200">
    <property type="component" value="Unassembled WGS sequence"/>
</dbReference>
<dbReference type="Pfam" id="PF00082">
    <property type="entry name" value="Peptidase_S8"/>
    <property type="match status" value="1"/>
</dbReference>
<dbReference type="Gene3D" id="3.30.70.80">
    <property type="entry name" value="Peptidase S8 propeptide/proteinase inhibitor I9"/>
    <property type="match status" value="1"/>
</dbReference>
<reference evidence="10" key="1">
    <citation type="journal article" date="2014" name="Int. J. Syst. Evol. Microbiol.">
        <title>Complete genome sequence of Corynebacterium casei LMG S-19264T (=DSM 44701T), isolated from a smear-ripened cheese.</title>
        <authorList>
            <consortium name="US DOE Joint Genome Institute (JGI-PGF)"/>
            <person name="Walter F."/>
            <person name="Albersmeier A."/>
            <person name="Kalinowski J."/>
            <person name="Ruckert C."/>
        </authorList>
    </citation>
    <scope>NUCLEOTIDE SEQUENCE</scope>
    <source>
        <strain evidence="10">JCM 3091</strain>
    </source>
</reference>
<dbReference type="InterPro" id="IPR015500">
    <property type="entry name" value="Peptidase_S8_subtilisin-rel"/>
</dbReference>
<reference evidence="10" key="2">
    <citation type="submission" date="2020-09" db="EMBL/GenBank/DDBJ databases">
        <authorList>
            <person name="Sun Q."/>
            <person name="Ohkuma M."/>
        </authorList>
    </citation>
    <scope>NUCLEOTIDE SEQUENCE</scope>
    <source>
        <strain evidence="10">JCM 3091</strain>
    </source>
</reference>
<keyword evidence="7" id="KW-0732">Signal</keyword>
<feature type="signal peptide" evidence="7">
    <location>
        <begin position="1"/>
        <end position="35"/>
    </location>
</feature>
<feature type="domain" description="Peptidase S8/S53" evidence="8">
    <location>
        <begin position="163"/>
        <end position="387"/>
    </location>
</feature>
<evidence type="ECO:0000256" key="3">
    <source>
        <dbReference type="ARBA" id="ARBA00022801"/>
    </source>
</evidence>
<feature type="chain" id="PRO_5035162150" evidence="7">
    <location>
        <begin position="36"/>
        <end position="404"/>
    </location>
</feature>
<comment type="similarity">
    <text evidence="1 5 6">Belongs to the peptidase S8 family.</text>
</comment>
<dbReference type="InterPro" id="IPR034193">
    <property type="entry name" value="PCSK9_ProteinaseK-like"/>
</dbReference>
<dbReference type="SUPFAM" id="SSF54897">
    <property type="entry name" value="Protease propeptides/inhibitors"/>
    <property type="match status" value="1"/>
</dbReference>
<accession>A0A8J3BMM1</accession>
<dbReference type="InterPro" id="IPR000209">
    <property type="entry name" value="Peptidase_S8/S53_dom"/>
</dbReference>
<evidence type="ECO:0000256" key="7">
    <source>
        <dbReference type="SAM" id="SignalP"/>
    </source>
</evidence>
<evidence type="ECO:0000259" key="8">
    <source>
        <dbReference type="Pfam" id="PF00082"/>
    </source>
</evidence>
<dbReference type="GO" id="GO:0004252">
    <property type="term" value="F:serine-type endopeptidase activity"/>
    <property type="evidence" value="ECO:0007669"/>
    <property type="project" value="UniProtKB-UniRule"/>
</dbReference>
<dbReference type="SUPFAM" id="SSF52743">
    <property type="entry name" value="Subtilisin-like"/>
    <property type="match status" value="1"/>
</dbReference>
<comment type="caution">
    <text evidence="10">The sequence shown here is derived from an EMBL/GenBank/DDBJ whole genome shotgun (WGS) entry which is preliminary data.</text>
</comment>
<evidence type="ECO:0000313" key="11">
    <source>
        <dbReference type="Proteomes" id="UP000662200"/>
    </source>
</evidence>
<dbReference type="PROSITE" id="PS00138">
    <property type="entry name" value="SUBTILASE_SER"/>
    <property type="match status" value="1"/>
</dbReference>
<sequence>MGHTTRSTTRRIAGSVVAAAAVAAATLAGAGTASAGEEAVGRVLAADSPTAIPGSYIVKFKDDAVTRGAVDATAHRLAGAHDGQVVRTYTAVSGFQFVGDAAEAARLAADPAVAYVEQDQTVRLDYKPGRLATAWGLDRSDQRKLPLDGNYSPMGQGEGVNAYIVDTGVRQSHKDFGGRAVPGFDAVTSGGKADDCHGHGTHVGGSTAGTTYGIAPKAKVFAVRVLDCNGSGSNSGVVAGIDWVAKNAVKPAVANMSLGGGANQATDDAVRRGIAAGVVFVLAAGNDNKDACNTSPARTPEAITVAASQKTDARASFTNWGKCVDIWGPGVDIPSAWKDSDTATKTISGTSMASPHVAGAAALFLEANPTATPAQIAEAMIAKSTPNVISNPNNTVNKLMYVGS</sequence>